<accession>A0A2P2GKN2</accession>
<feature type="region of interest" description="Disordered" evidence="1">
    <location>
        <begin position="31"/>
        <end position="50"/>
    </location>
</feature>
<dbReference type="Gene3D" id="2.60.120.860">
    <property type="match status" value="1"/>
</dbReference>
<name>A0A2P2GKN2_STREW</name>
<reference evidence="3 4" key="1">
    <citation type="submission" date="2015-05" db="EMBL/GenBank/DDBJ databases">
        <title>Draft Genome assembly of Streptomyces showdoensis.</title>
        <authorList>
            <person name="Thapa K.K."/>
            <person name="Metsa-Ketela M."/>
        </authorList>
    </citation>
    <scope>NUCLEOTIDE SEQUENCE [LARGE SCALE GENOMIC DNA]</scope>
    <source>
        <strain evidence="3 4">ATCC 15227</strain>
    </source>
</reference>
<protein>
    <recommendedName>
        <fullName evidence="2">Siphovirus-type tail component C-terminal domain-containing protein</fullName>
    </recommendedName>
</protein>
<dbReference type="Proteomes" id="UP000265325">
    <property type="component" value="Unassembled WGS sequence"/>
</dbReference>
<comment type="caution">
    <text evidence="3">The sequence shown here is derived from an EMBL/GenBank/DDBJ whole genome shotgun (WGS) entry which is preliminary data.</text>
</comment>
<evidence type="ECO:0000259" key="2">
    <source>
        <dbReference type="Pfam" id="PF22768"/>
    </source>
</evidence>
<proteinExistence type="predicted"/>
<evidence type="ECO:0000313" key="4">
    <source>
        <dbReference type="Proteomes" id="UP000265325"/>
    </source>
</evidence>
<keyword evidence="4" id="KW-1185">Reference proteome</keyword>
<evidence type="ECO:0000313" key="3">
    <source>
        <dbReference type="EMBL" id="KKZ72074.1"/>
    </source>
</evidence>
<feature type="domain" description="Siphovirus-type tail component C-terminal" evidence="2">
    <location>
        <begin position="193"/>
        <end position="297"/>
    </location>
</feature>
<gene>
    <name evidence="3" type="ORF">VO63_20020</name>
</gene>
<organism evidence="3 4">
    <name type="scientific">Streptomyces showdoensis</name>
    <dbReference type="NCBI Taxonomy" id="68268"/>
    <lineage>
        <taxon>Bacteria</taxon>
        <taxon>Bacillati</taxon>
        <taxon>Actinomycetota</taxon>
        <taxon>Actinomycetes</taxon>
        <taxon>Kitasatosporales</taxon>
        <taxon>Streptomycetaceae</taxon>
        <taxon>Streptomyces</taxon>
    </lineage>
</organism>
<dbReference type="EMBL" id="LAQS01000030">
    <property type="protein sequence ID" value="KKZ72074.1"/>
    <property type="molecule type" value="Genomic_DNA"/>
</dbReference>
<dbReference type="AlphaFoldDB" id="A0A2P2GKN2"/>
<evidence type="ECO:0000256" key="1">
    <source>
        <dbReference type="SAM" id="MobiDB-lite"/>
    </source>
</evidence>
<dbReference type="InterPro" id="IPR054738">
    <property type="entry name" value="Siphovirus-type_tail_C"/>
</dbReference>
<dbReference type="OrthoDB" id="3985590at2"/>
<dbReference type="RefSeq" id="WP_046909236.1">
    <property type="nucleotide sequence ID" value="NZ_BAAAXG010000009.1"/>
</dbReference>
<dbReference type="Pfam" id="PF22768">
    <property type="entry name" value="SPP1_Dit"/>
    <property type="match status" value="1"/>
</dbReference>
<sequence>MTDPTLTTGQLDLAGVVIGKGTSVQIRDISGLGRPPVREEDFDQPSMDGAWPGPDYYATREIRIDAAIRTPGDRAAALDVLAALQQPLHAPAVRLAGGATHTLRIAWPGRPVKRLQGRVRLLDADVRQAIHGYVPLDISFAATDPLWYSDTETVTEIPLGWLTGGGFRAPVHAPIHVQNGTVAADRPGWVTNTGTADAWPVLRITGPCANVTVTHVPTGRTLALPTANLTAGQWIEIDTRPGFRTVTRENGGNALSLLAPASRIDQFAVPPGTSEMRFTAFDATNTARLRLTWRGTYTAL</sequence>